<evidence type="ECO:0000313" key="1">
    <source>
        <dbReference type="EMBL" id="AZV43538.1"/>
    </source>
</evidence>
<reference evidence="1 2" key="1">
    <citation type="submission" date="2018-01" db="EMBL/GenBank/DDBJ databases">
        <title>Bacillus asahii Genome sequencing and assembly.</title>
        <authorList>
            <person name="Jiang H."/>
            <person name="Feng Y."/>
            <person name="Zhao F."/>
            <person name="Lin X."/>
        </authorList>
    </citation>
    <scope>NUCLEOTIDE SEQUENCE [LARGE SCALE GENOMIC DNA]</scope>
    <source>
        <strain evidence="1 2">OM18</strain>
    </source>
</reference>
<organism evidence="1 2">
    <name type="scientific">Peribacillus asahii</name>
    <dbReference type="NCBI Taxonomy" id="228899"/>
    <lineage>
        <taxon>Bacteria</taxon>
        <taxon>Bacillati</taxon>
        <taxon>Bacillota</taxon>
        <taxon>Bacilli</taxon>
        <taxon>Bacillales</taxon>
        <taxon>Bacillaceae</taxon>
        <taxon>Peribacillus</taxon>
    </lineage>
</organism>
<dbReference type="RefSeq" id="WP_257467315.1">
    <property type="nucleotide sequence ID" value="NZ_CP026095.1"/>
</dbReference>
<dbReference type="AlphaFoldDB" id="A0A3T0KT87"/>
<name>A0A3T0KT87_9BACI</name>
<accession>A0A3T0KT87</accession>
<gene>
    <name evidence="1" type="ORF">BAOM_2929</name>
</gene>
<dbReference type="EMBL" id="CP026095">
    <property type="protein sequence ID" value="AZV43538.1"/>
    <property type="molecule type" value="Genomic_DNA"/>
</dbReference>
<proteinExistence type="predicted"/>
<protein>
    <submittedName>
        <fullName evidence="1">Uncharacterized protein</fullName>
    </submittedName>
</protein>
<dbReference type="Proteomes" id="UP000283095">
    <property type="component" value="Chromosome"/>
</dbReference>
<evidence type="ECO:0000313" key="2">
    <source>
        <dbReference type="Proteomes" id="UP000283095"/>
    </source>
</evidence>
<dbReference type="KEGG" id="pasa:BAOM_2929"/>
<sequence>MSELKTMTMTFEGKLSKEAIKNFVTVLNELYDKGKSKELESTKN</sequence>